<dbReference type="GO" id="GO:0016301">
    <property type="term" value="F:kinase activity"/>
    <property type="evidence" value="ECO:0007669"/>
    <property type="project" value="UniProtKB-KW"/>
</dbReference>
<accession>A0ABV2P8E0</accession>
<evidence type="ECO:0000313" key="2">
    <source>
        <dbReference type="EMBL" id="MET4540854.1"/>
    </source>
</evidence>
<comment type="caution">
    <text evidence="2">The sequence shown here is derived from an EMBL/GenBank/DDBJ whole genome shotgun (WGS) entry which is preliminary data.</text>
</comment>
<keyword evidence="2" id="KW-0808">Transferase</keyword>
<keyword evidence="3" id="KW-1185">Reference proteome</keyword>
<feature type="region of interest" description="Disordered" evidence="1">
    <location>
        <begin position="46"/>
        <end position="74"/>
    </location>
</feature>
<reference evidence="2 3" key="1">
    <citation type="submission" date="2024-06" db="EMBL/GenBank/DDBJ databases">
        <title>Sorghum-associated microbial communities from plants grown in Nebraska, USA.</title>
        <authorList>
            <person name="Schachtman D."/>
        </authorList>
    </citation>
    <scope>NUCLEOTIDE SEQUENCE [LARGE SCALE GENOMIC DNA]</scope>
    <source>
        <strain evidence="2 3">3552</strain>
    </source>
</reference>
<proteinExistence type="predicted"/>
<gene>
    <name evidence="2" type="ORF">ABIE37_002642</name>
</gene>
<evidence type="ECO:0000313" key="3">
    <source>
        <dbReference type="Proteomes" id="UP001549307"/>
    </source>
</evidence>
<dbReference type="Proteomes" id="UP001549307">
    <property type="component" value="Unassembled WGS sequence"/>
</dbReference>
<name>A0ABV2P8E0_9MICC</name>
<protein>
    <submittedName>
        <fullName evidence="2">Chemotaxis protein histidine kinase CheA</fullName>
    </submittedName>
</protein>
<keyword evidence="2" id="KW-0418">Kinase</keyword>
<organism evidence="2 3">
    <name type="scientific">Arthrobacter bambusae</name>
    <dbReference type="NCBI Taxonomy" id="1338426"/>
    <lineage>
        <taxon>Bacteria</taxon>
        <taxon>Bacillati</taxon>
        <taxon>Actinomycetota</taxon>
        <taxon>Actinomycetes</taxon>
        <taxon>Micrococcales</taxon>
        <taxon>Micrococcaceae</taxon>
        <taxon>Arthrobacter</taxon>
    </lineage>
</organism>
<sequence>MKKGSIRTAKNRHLAGKSLWAQRRKTLGLVAITSLLAMTTACGQGATTSASSVNSTTSTPSVTPSPTPSKVAGKACKSEKATQASSGETYVCAVDRAGKLTWLDSATAKKLSDDRAAEAAAKAAAEKAAADKAAADKAAADKAAADQAAAAQAAAAKAAADKAAADKAAADAAAAKLVPKAAVPAAPQAQSNCDPNYSGCVPVASDVDCAGGKGNGPAYVRGPVTVIGSDIYGLDNDGDGIGCEK</sequence>
<evidence type="ECO:0000256" key="1">
    <source>
        <dbReference type="SAM" id="MobiDB-lite"/>
    </source>
</evidence>
<feature type="compositionally biased region" description="Low complexity" evidence="1">
    <location>
        <begin position="46"/>
        <end position="64"/>
    </location>
</feature>
<dbReference type="EMBL" id="JBEPSN010000006">
    <property type="protein sequence ID" value="MET4540854.1"/>
    <property type="molecule type" value="Genomic_DNA"/>
</dbReference>